<protein>
    <submittedName>
        <fullName evidence="1">Uncharacterized protein</fullName>
    </submittedName>
</protein>
<reference evidence="1 2" key="1">
    <citation type="submission" date="2016-10" db="EMBL/GenBank/DDBJ databases">
        <authorList>
            <person name="de Groot N.N."/>
        </authorList>
    </citation>
    <scope>NUCLEOTIDE SEQUENCE [LARGE SCALE GENOMIC DNA]</scope>
    <source>
        <strain evidence="1 2">DSM 23310</strain>
    </source>
</reference>
<name>A0A1H3DTJ3_9FIRM</name>
<evidence type="ECO:0000313" key="2">
    <source>
        <dbReference type="Proteomes" id="UP000198828"/>
    </source>
</evidence>
<proteinExistence type="predicted"/>
<accession>A0A1H3DTJ3</accession>
<organism evidence="1 2">
    <name type="scientific">Tepidimicrobium xylanilyticum</name>
    <dbReference type="NCBI Taxonomy" id="1123352"/>
    <lineage>
        <taxon>Bacteria</taxon>
        <taxon>Bacillati</taxon>
        <taxon>Bacillota</taxon>
        <taxon>Tissierellia</taxon>
        <taxon>Tissierellales</taxon>
        <taxon>Tepidimicrobiaceae</taxon>
        <taxon>Tepidimicrobium</taxon>
    </lineage>
</organism>
<sequence>MVLAKAELWQIYNGLRYNFLYNGDINSIHILLNLYDLETRMTNISPKYVCTKEIRRRVRRLLFPRKDRQLISNNITMLIHEDINRLELTIYLEGYKNGFYNNKWANILEDKAIEHYSIDMLYERNFLFHYNVSIDEVKKLKIKICEDIDRENEEKKHLTDFITTYCERVIKSKIYNLNMYIDKQLKIEYNFNKPNIKEESYLSTKEIRDLYKMIVDIIIKNAINLYKEASWFGINDRVLNRYI</sequence>
<dbReference type="Proteomes" id="UP000198828">
    <property type="component" value="Unassembled WGS sequence"/>
</dbReference>
<dbReference type="AlphaFoldDB" id="A0A1H3DTJ3"/>
<evidence type="ECO:0000313" key="1">
    <source>
        <dbReference type="EMBL" id="SDX69428.1"/>
    </source>
</evidence>
<dbReference type="RefSeq" id="WP_093754638.1">
    <property type="nucleotide sequence ID" value="NZ_FNNG01000016.1"/>
</dbReference>
<dbReference type="OrthoDB" id="1952884at2"/>
<gene>
    <name evidence="1" type="ORF">SAMN05660923_02756</name>
</gene>
<keyword evidence="2" id="KW-1185">Reference proteome</keyword>
<dbReference type="EMBL" id="FNNG01000016">
    <property type="protein sequence ID" value="SDX69428.1"/>
    <property type="molecule type" value="Genomic_DNA"/>
</dbReference>